<gene>
    <name evidence="2" type="ORF">DSPE1174_LOCUS26462</name>
</gene>
<dbReference type="EMBL" id="HBGS01051067">
    <property type="protein sequence ID" value="CAD9467517.1"/>
    <property type="molecule type" value="Transcribed_RNA"/>
</dbReference>
<name>A0A7S2DYM6_9STRA</name>
<feature type="region of interest" description="Disordered" evidence="1">
    <location>
        <begin position="61"/>
        <end position="84"/>
    </location>
</feature>
<evidence type="ECO:0000256" key="1">
    <source>
        <dbReference type="SAM" id="MobiDB-lite"/>
    </source>
</evidence>
<reference evidence="2" key="1">
    <citation type="submission" date="2021-01" db="EMBL/GenBank/DDBJ databases">
        <authorList>
            <person name="Corre E."/>
            <person name="Pelletier E."/>
            <person name="Niang G."/>
            <person name="Scheremetjew M."/>
            <person name="Finn R."/>
            <person name="Kale V."/>
            <person name="Holt S."/>
            <person name="Cochrane G."/>
            <person name="Meng A."/>
            <person name="Brown T."/>
            <person name="Cohen L."/>
        </authorList>
    </citation>
    <scope>NUCLEOTIDE SEQUENCE</scope>
    <source>
        <strain evidence="2">CCMP1381</strain>
    </source>
</reference>
<feature type="region of interest" description="Disordered" evidence="1">
    <location>
        <begin position="30"/>
        <end position="49"/>
    </location>
</feature>
<protein>
    <submittedName>
        <fullName evidence="2">Uncharacterized protein</fullName>
    </submittedName>
</protein>
<accession>A0A7S2DYM6</accession>
<feature type="compositionally biased region" description="Basic and acidic residues" evidence="1">
    <location>
        <begin position="69"/>
        <end position="84"/>
    </location>
</feature>
<dbReference type="AlphaFoldDB" id="A0A7S2DYM6"/>
<sequence>MECFDYLMGNCCCNDESVKRDKAYNECSGNSYRGDGKALGGSGVTSDSGISARDAAAAAALGRANTSTDSKKNQQLAERRRKDELVGKIQAHYQAAGKDPPIGLSASSIDALKRHLEHVKGEAGRTKKAAKISQAIR</sequence>
<organism evidence="2">
    <name type="scientific">Octactis speculum</name>
    <dbReference type="NCBI Taxonomy" id="3111310"/>
    <lineage>
        <taxon>Eukaryota</taxon>
        <taxon>Sar</taxon>
        <taxon>Stramenopiles</taxon>
        <taxon>Ochrophyta</taxon>
        <taxon>Dictyochophyceae</taxon>
        <taxon>Dictyochales</taxon>
        <taxon>Dictyochaceae</taxon>
        <taxon>Octactis</taxon>
    </lineage>
</organism>
<proteinExistence type="predicted"/>
<evidence type="ECO:0000313" key="2">
    <source>
        <dbReference type="EMBL" id="CAD9467517.1"/>
    </source>
</evidence>